<evidence type="ECO:0000256" key="4">
    <source>
        <dbReference type="ARBA" id="ARBA00022777"/>
    </source>
</evidence>
<comment type="similarity">
    <text evidence="1">Belongs to the carbohydrate kinase PfkB family.</text>
</comment>
<dbReference type="PANTHER" id="PTHR43085">
    <property type="entry name" value="HEXOKINASE FAMILY MEMBER"/>
    <property type="match status" value="1"/>
</dbReference>
<evidence type="ECO:0000256" key="1">
    <source>
        <dbReference type="ARBA" id="ARBA00010688"/>
    </source>
</evidence>
<evidence type="ECO:0000259" key="6">
    <source>
        <dbReference type="Pfam" id="PF00294"/>
    </source>
</evidence>
<dbReference type="GO" id="GO:0016301">
    <property type="term" value="F:kinase activity"/>
    <property type="evidence" value="ECO:0007669"/>
    <property type="project" value="UniProtKB-KW"/>
</dbReference>
<gene>
    <name evidence="7" type="ORF">SU32_04250</name>
</gene>
<dbReference type="OrthoDB" id="9795789at2"/>
<name>A0A0N0E8D2_9HYPH</name>
<evidence type="ECO:0000313" key="7">
    <source>
        <dbReference type="EMBL" id="KPB02231.1"/>
    </source>
</evidence>
<keyword evidence="4" id="KW-0418">Kinase</keyword>
<organism evidence="7 8">
    <name type="scientific">Ahrensia marina</name>
    <dbReference type="NCBI Taxonomy" id="1514904"/>
    <lineage>
        <taxon>Bacteria</taxon>
        <taxon>Pseudomonadati</taxon>
        <taxon>Pseudomonadota</taxon>
        <taxon>Alphaproteobacteria</taxon>
        <taxon>Hyphomicrobiales</taxon>
        <taxon>Ahrensiaceae</taxon>
        <taxon>Ahrensia</taxon>
    </lineage>
</organism>
<dbReference type="PANTHER" id="PTHR43085:SF1">
    <property type="entry name" value="PSEUDOURIDINE KINASE-RELATED"/>
    <property type="match status" value="1"/>
</dbReference>
<evidence type="ECO:0000256" key="5">
    <source>
        <dbReference type="ARBA" id="ARBA00022840"/>
    </source>
</evidence>
<dbReference type="PATRIC" id="fig|1514904.3.peg.2735"/>
<comment type="caution">
    <text evidence="7">The sequence shown here is derived from an EMBL/GenBank/DDBJ whole genome shotgun (WGS) entry which is preliminary data.</text>
</comment>
<evidence type="ECO:0000256" key="3">
    <source>
        <dbReference type="ARBA" id="ARBA00022741"/>
    </source>
</evidence>
<keyword evidence="3" id="KW-0547">Nucleotide-binding</keyword>
<accession>A0A0N0E8D2</accession>
<dbReference type="GO" id="GO:0005524">
    <property type="term" value="F:ATP binding"/>
    <property type="evidence" value="ECO:0007669"/>
    <property type="project" value="UniProtKB-KW"/>
</dbReference>
<reference evidence="7 8" key="1">
    <citation type="submission" date="2015-01" db="EMBL/GenBank/DDBJ databases">
        <title>Ahrensia donghaiensis sp. nov., a novel dimethylsulphoniopropionate-cleavage bacterium isolated from seawater and emended descriptions of the genus Ahrensia and Ahrensia kielensis.</title>
        <authorList>
            <person name="Liu J."/>
        </authorList>
    </citation>
    <scope>NUCLEOTIDE SEQUENCE [LARGE SCALE GENOMIC DNA]</scope>
    <source>
        <strain evidence="7 8">LZD062</strain>
    </source>
</reference>
<keyword evidence="5" id="KW-0067">ATP-binding</keyword>
<dbReference type="Proteomes" id="UP000038011">
    <property type="component" value="Unassembled WGS sequence"/>
</dbReference>
<keyword evidence="8" id="KW-1185">Reference proteome</keyword>
<proteinExistence type="inferred from homology"/>
<feature type="domain" description="Carbohydrate kinase PfkB" evidence="6">
    <location>
        <begin position="6"/>
        <end position="304"/>
    </location>
</feature>
<dbReference type="Pfam" id="PF00294">
    <property type="entry name" value="PfkB"/>
    <property type="match status" value="1"/>
</dbReference>
<protein>
    <recommendedName>
        <fullName evidence="6">Carbohydrate kinase PfkB domain-containing protein</fullName>
    </recommendedName>
</protein>
<dbReference type="RefSeq" id="WP_160316290.1">
    <property type="nucleotide sequence ID" value="NZ_JXMU01000004.1"/>
</dbReference>
<dbReference type="InterPro" id="IPR050306">
    <property type="entry name" value="PfkB_Carbo_kinase"/>
</dbReference>
<sequence>MFITCGEALFDIFAQPSKSSAPHGIGFDGVVGGSPLNVALGLSRMGNRASLFTRLSNDMFGRSIRAFMKEMGVHDDYCVATDLQTTLAMILTKPDGQPDYSLYTKGTADCSMEMSDIPTKLDECDQVIHLGSFATALEKSGAVLREFAKQQAGKKFIAFDPNARPIVIPEREPWHAMIDEMLPVSNFVKASDEDLDFLYPGQPIEAFLDRCLAAGVDVACVTRGPDGAFAKTANGQSVDLPGRKVDVIDTVGAGDTFQAASLHFLAQSKLARKGEAQTVDLEALVKFAIDAAALTCTRRGADLPTLSQIEAFAN</sequence>
<keyword evidence="2" id="KW-0808">Transferase</keyword>
<dbReference type="InterPro" id="IPR011611">
    <property type="entry name" value="PfkB_dom"/>
</dbReference>
<dbReference type="CDD" id="cd01167">
    <property type="entry name" value="bac_FRK"/>
    <property type="match status" value="1"/>
</dbReference>
<dbReference type="STRING" id="1514904.SU32_04250"/>
<evidence type="ECO:0000313" key="8">
    <source>
        <dbReference type="Proteomes" id="UP000038011"/>
    </source>
</evidence>
<evidence type="ECO:0000256" key="2">
    <source>
        <dbReference type="ARBA" id="ARBA00022679"/>
    </source>
</evidence>
<dbReference type="EMBL" id="JXMU01000004">
    <property type="protein sequence ID" value="KPB02231.1"/>
    <property type="molecule type" value="Genomic_DNA"/>
</dbReference>
<dbReference type="SUPFAM" id="SSF53613">
    <property type="entry name" value="Ribokinase-like"/>
    <property type="match status" value="1"/>
</dbReference>
<dbReference type="AlphaFoldDB" id="A0A0N0E8D2"/>
<dbReference type="Gene3D" id="3.40.1190.20">
    <property type="match status" value="1"/>
</dbReference>
<dbReference type="InterPro" id="IPR029056">
    <property type="entry name" value="Ribokinase-like"/>
</dbReference>